<reference evidence="1 2" key="1">
    <citation type="journal article" date="2022" name="Nat. Plants">
        <title>Genomes of leafy and leafless Platanthera orchids illuminate the evolution of mycoheterotrophy.</title>
        <authorList>
            <person name="Li M.H."/>
            <person name="Liu K.W."/>
            <person name="Li Z."/>
            <person name="Lu H.C."/>
            <person name="Ye Q.L."/>
            <person name="Zhang D."/>
            <person name="Wang J.Y."/>
            <person name="Li Y.F."/>
            <person name="Zhong Z.M."/>
            <person name="Liu X."/>
            <person name="Yu X."/>
            <person name="Liu D.K."/>
            <person name="Tu X.D."/>
            <person name="Liu B."/>
            <person name="Hao Y."/>
            <person name="Liao X.Y."/>
            <person name="Jiang Y.T."/>
            <person name="Sun W.H."/>
            <person name="Chen J."/>
            <person name="Chen Y.Q."/>
            <person name="Ai Y."/>
            <person name="Zhai J.W."/>
            <person name="Wu S.S."/>
            <person name="Zhou Z."/>
            <person name="Hsiao Y.Y."/>
            <person name="Wu W.L."/>
            <person name="Chen Y.Y."/>
            <person name="Lin Y.F."/>
            <person name="Hsu J.L."/>
            <person name="Li C.Y."/>
            <person name="Wang Z.W."/>
            <person name="Zhao X."/>
            <person name="Zhong W.Y."/>
            <person name="Ma X.K."/>
            <person name="Ma L."/>
            <person name="Huang J."/>
            <person name="Chen G.Z."/>
            <person name="Huang M.Z."/>
            <person name="Huang L."/>
            <person name="Peng D.H."/>
            <person name="Luo Y.B."/>
            <person name="Zou S.Q."/>
            <person name="Chen S.P."/>
            <person name="Lan S."/>
            <person name="Tsai W.C."/>
            <person name="Van de Peer Y."/>
            <person name="Liu Z.J."/>
        </authorList>
    </citation>
    <scope>NUCLEOTIDE SEQUENCE [LARGE SCALE GENOMIC DNA]</scope>
    <source>
        <strain evidence="1">Lor288</strain>
    </source>
</reference>
<organism evidence="1 2">
    <name type="scientific">Platanthera guangdongensis</name>
    <dbReference type="NCBI Taxonomy" id="2320717"/>
    <lineage>
        <taxon>Eukaryota</taxon>
        <taxon>Viridiplantae</taxon>
        <taxon>Streptophyta</taxon>
        <taxon>Embryophyta</taxon>
        <taxon>Tracheophyta</taxon>
        <taxon>Spermatophyta</taxon>
        <taxon>Magnoliopsida</taxon>
        <taxon>Liliopsida</taxon>
        <taxon>Asparagales</taxon>
        <taxon>Orchidaceae</taxon>
        <taxon>Orchidoideae</taxon>
        <taxon>Orchideae</taxon>
        <taxon>Orchidinae</taxon>
        <taxon>Platanthera</taxon>
    </lineage>
</organism>
<dbReference type="EMBL" id="JBBWWR010000016">
    <property type="protein sequence ID" value="KAK8947667.1"/>
    <property type="molecule type" value="Genomic_DNA"/>
</dbReference>
<name>A0ABR2LQ55_9ASPA</name>
<comment type="caution">
    <text evidence="1">The sequence shown here is derived from an EMBL/GenBank/DDBJ whole genome shotgun (WGS) entry which is preliminary data.</text>
</comment>
<proteinExistence type="predicted"/>
<protein>
    <submittedName>
        <fullName evidence="1">Uncharacterized protein</fullName>
    </submittedName>
</protein>
<sequence length="109" mass="12533">MQVFLVFTRELGLRFWFHWIMLESGICDRRIWIHGIWGRRHYISVVNPESTNRTEMPVPDNALYCGLLKDKQQEQSPHAQGLNSSSVLKSMSSILLGAMMLITALPAFL</sequence>
<keyword evidence="2" id="KW-1185">Reference proteome</keyword>
<gene>
    <name evidence="1" type="ORF">KSP40_PGU022420</name>
</gene>
<accession>A0ABR2LQ55</accession>
<dbReference type="Proteomes" id="UP001412067">
    <property type="component" value="Unassembled WGS sequence"/>
</dbReference>
<evidence type="ECO:0000313" key="2">
    <source>
        <dbReference type="Proteomes" id="UP001412067"/>
    </source>
</evidence>
<evidence type="ECO:0000313" key="1">
    <source>
        <dbReference type="EMBL" id="KAK8947667.1"/>
    </source>
</evidence>